<organism evidence="1 2">
    <name type="scientific">Priestia veravalensis</name>
    <dbReference type="NCBI Taxonomy" id="1414648"/>
    <lineage>
        <taxon>Bacteria</taxon>
        <taxon>Bacillati</taxon>
        <taxon>Bacillota</taxon>
        <taxon>Bacilli</taxon>
        <taxon>Bacillales</taxon>
        <taxon>Bacillaceae</taxon>
        <taxon>Priestia</taxon>
    </lineage>
</organism>
<dbReference type="GeneID" id="93683752"/>
<dbReference type="Gene3D" id="3.40.50.150">
    <property type="entry name" value="Vaccinia Virus protein VP39"/>
    <property type="match status" value="1"/>
</dbReference>
<dbReference type="Pfam" id="PF04816">
    <property type="entry name" value="TrmK"/>
    <property type="match status" value="1"/>
</dbReference>
<reference evidence="1 2" key="1">
    <citation type="submission" date="2015-11" db="EMBL/GenBank/DDBJ databases">
        <title>Bacillus caseinolyticus sp nov.</title>
        <authorList>
            <person name="Dastager S.G."/>
            <person name="Mawlankar R."/>
        </authorList>
    </citation>
    <scope>NUCLEOTIDE SEQUENCE [LARGE SCALE GENOMIC DNA]</scope>
    <source>
        <strain evidence="1 2">SGD-V-76</strain>
    </source>
</reference>
<dbReference type="GO" id="GO:0032259">
    <property type="term" value="P:methylation"/>
    <property type="evidence" value="ECO:0007669"/>
    <property type="project" value="UniProtKB-KW"/>
</dbReference>
<dbReference type="PANTHER" id="PTHR38451">
    <property type="entry name" value="TRNA (ADENINE(22)-N(1))-METHYLTRANSFERASE"/>
    <property type="match status" value="1"/>
</dbReference>
<dbReference type="SUPFAM" id="SSF53335">
    <property type="entry name" value="S-adenosyl-L-methionine-dependent methyltransferases"/>
    <property type="match status" value="1"/>
</dbReference>
<dbReference type="PANTHER" id="PTHR38451:SF1">
    <property type="entry name" value="TRNA (ADENINE(22)-N(1))-METHYLTRANSFERASE"/>
    <property type="match status" value="1"/>
</dbReference>
<evidence type="ECO:0000313" key="1">
    <source>
        <dbReference type="EMBL" id="KSU86825.1"/>
    </source>
</evidence>
<keyword evidence="2" id="KW-1185">Reference proteome</keyword>
<keyword evidence="1" id="KW-0808">Transferase</keyword>
<dbReference type="InterPro" id="IPR029063">
    <property type="entry name" value="SAM-dependent_MTases_sf"/>
</dbReference>
<proteinExistence type="predicted"/>
<name>A0A0V8JIM5_9BACI</name>
<dbReference type="PIRSF" id="PIRSF018637">
    <property type="entry name" value="TrmK"/>
    <property type="match status" value="1"/>
</dbReference>
<dbReference type="Proteomes" id="UP000053681">
    <property type="component" value="Unassembled WGS sequence"/>
</dbReference>
<dbReference type="Gene3D" id="1.10.287.1890">
    <property type="match status" value="1"/>
</dbReference>
<sequence length="235" mass="26255">MNELKLSKRLEEVAKSIPKGAMLADIGSDHAYLPCYAYLQGYIKGAIAGEITEGPFQSAVKQVEKTNLTDVIEVRKGDGLSVIKPGEVDCITIAGMGGTLIQTILEDGKEKLQGVTRLVLQPNIGAHHIRQWLIEHKWSLIDEKIMEDDGRIYEILVAEQGEPLESYDEKVEAGILVGPILAKEKNDAFKKKWNHELAHTKKIVEQMEKSATTKEGQEKKKKLENEIRIIEEVLS</sequence>
<gene>
    <name evidence="1" type="ORF">AS180_16405</name>
</gene>
<dbReference type="InterPro" id="IPR006901">
    <property type="entry name" value="TrmK"/>
</dbReference>
<comment type="caution">
    <text evidence="1">The sequence shown here is derived from an EMBL/GenBank/DDBJ whole genome shotgun (WGS) entry which is preliminary data.</text>
</comment>
<accession>A0A0V8JIM5</accession>
<evidence type="ECO:0000313" key="2">
    <source>
        <dbReference type="Proteomes" id="UP000053681"/>
    </source>
</evidence>
<keyword evidence="1" id="KW-0489">Methyltransferase</keyword>
<dbReference type="EMBL" id="LNQP01000064">
    <property type="protein sequence ID" value="KSU86825.1"/>
    <property type="molecule type" value="Genomic_DNA"/>
</dbReference>
<dbReference type="AlphaFoldDB" id="A0A0V8JIM5"/>
<dbReference type="GO" id="GO:0160105">
    <property type="term" value="F:tRNA (adenine(22)-N1)-methyltransferase activity"/>
    <property type="evidence" value="ECO:0007669"/>
    <property type="project" value="InterPro"/>
</dbReference>
<protein>
    <submittedName>
        <fullName evidence="1">SAM-dependent methyltransferase</fullName>
    </submittedName>
</protein>
<dbReference type="RefSeq" id="WP_025911616.1">
    <property type="nucleotide sequence ID" value="NZ_KQ758679.1"/>
</dbReference>